<reference evidence="1" key="1">
    <citation type="submission" date="2021-02" db="EMBL/GenBank/DDBJ databases">
        <title>Infant gut strain persistence is associated with maternal origin, phylogeny, and functional potential including surface adhesion and iron acquisition.</title>
        <authorList>
            <person name="Lou Y.C."/>
        </authorList>
    </citation>
    <scope>NUCLEOTIDE SEQUENCE</scope>
    <source>
        <strain evidence="1">L3_101_000M1_dasL3_101_000M1_concoct_87</strain>
    </source>
</reference>
<evidence type="ECO:0000313" key="1">
    <source>
        <dbReference type="EMBL" id="MBS5333234.1"/>
    </source>
</evidence>
<evidence type="ECO:0000313" key="2">
    <source>
        <dbReference type="Proteomes" id="UP000759273"/>
    </source>
</evidence>
<organism evidence="1 2">
    <name type="scientific">Subdoligranulum variabile</name>
    <dbReference type="NCBI Taxonomy" id="214851"/>
    <lineage>
        <taxon>Bacteria</taxon>
        <taxon>Bacillati</taxon>
        <taxon>Bacillota</taxon>
        <taxon>Clostridia</taxon>
        <taxon>Eubacteriales</taxon>
        <taxon>Oscillospiraceae</taxon>
        <taxon>Subdoligranulum</taxon>
    </lineage>
</organism>
<dbReference type="AlphaFoldDB" id="A0A943DE83"/>
<accession>A0A943DE83</accession>
<proteinExistence type="predicted"/>
<name>A0A943DE83_9FIRM</name>
<dbReference type="Proteomes" id="UP000759273">
    <property type="component" value="Unassembled WGS sequence"/>
</dbReference>
<dbReference type="EMBL" id="JAGZGG010000034">
    <property type="protein sequence ID" value="MBS5333234.1"/>
    <property type="molecule type" value="Genomic_DNA"/>
</dbReference>
<protein>
    <submittedName>
        <fullName evidence="1">Uncharacterized protein</fullName>
    </submittedName>
</protein>
<sequence>MPAKLIASYRRELSALADLQDAGTVTYTLLREADAYCIRAQRDTAPAVECMVCDTGEERVGMLTRFLYENAVEPAQVPAVLYDLCGSAVG</sequence>
<comment type="caution">
    <text evidence="1">The sequence shown here is derived from an EMBL/GenBank/DDBJ whole genome shotgun (WGS) entry which is preliminary data.</text>
</comment>
<gene>
    <name evidence="1" type="ORF">KHY36_11995</name>
</gene>